<feature type="coiled-coil region" evidence="1">
    <location>
        <begin position="215"/>
        <end position="291"/>
    </location>
</feature>
<feature type="region of interest" description="Disordered" evidence="2">
    <location>
        <begin position="149"/>
        <end position="179"/>
    </location>
</feature>
<dbReference type="AlphaFoldDB" id="A0A2P6NFR3"/>
<keyword evidence="1" id="KW-0175">Coiled coil</keyword>
<feature type="region of interest" description="Disordered" evidence="2">
    <location>
        <begin position="28"/>
        <end position="61"/>
    </location>
</feature>
<name>A0A2P6NFR3_9EUKA</name>
<dbReference type="Proteomes" id="UP000241769">
    <property type="component" value="Unassembled WGS sequence"/>
</dbReference>
<feature type="compositionally biased region" description="Basic and acidic residues" evidence="2">
    <location>
        <begin position="38"/>
        <end position="53"/>
    </location>
</feature>
<feature type="coiled-coil region" evidence="1">
    <location>
        <begin position="79"/>
        <end position="113"/>
    </location>
</feature>
<evidence type="ECO:0000313" key="4">
    <source>
        <dbReference type="Proteomes" id="UP000241769"/>
    </source>
</evidence>
<accession>A0A2P6NFR3</accession>
<dbReference type="InParanoid" id="A0A2P6NFR3"/>
<feature type="compositionally biased region" description="Acidic residues" evidence="2">
    <location>
        <begin position="160"/>
        <end position="174"/>
    </location>
</feature>
<gene>
    <name evidence="3" type="ORF">PROFUN_10009</name>
</gene>
<organism evidence="3 4">
    <name type="scientific">Planoprotostelium fungivorum</name>
    <dbReference type="NCBI Taxonomy" id="1890364"/>
    <lineage>
        <taxon>Eukaryota</taxon>
        <taxon>Amoebozoa</taxon>
        <taxon>Evosea</taxon>
        <taxon>Variosea</taxon>
        <taxon>Cavosteliida</taxon>
        <taxon>Cavosteliaceae</taxon>
        <taxon>Planoprotostelium</taxon>
    </lineage>
</organism>
<comment type="caution">
    <text evidence="3">The sequence shown here is derived from an EMBL/GenBank/DDBJ whole genome shotgun (WGS) entry which is preliminary data.</text>
</comment>
<sequence>MSFLREDLENRVRPIMITSAASLEELKPLSPMLSVTSKKQERSNKINSPEEQKPNASIDSPTLAAESMMKRLVSERQKSRDLEDVVESQRIEIQMLKDQLSSLKEARKNDRLNFSPGRQFSREDFVCQSGLGKKNEKIDLNLRGSGIPRDLLNPHSTSNEEWEEEETLPFEMESEDNKGVEERKNIQGGLRDSSLLWRNSQQASAKQTIIVRGSQEVLEKLVIELEAEMAEKNNRVQELDNQIKKTSILYWKTMNEKLKQDIDLEAQRKRQQALQQEIEYKDSLLEEKEREMKTMVADVTSKSESNYKMAMKLLNLQTKISNVEIQLRRFPVKKVYRLYSNADVELTLLKNPSNGTLSIDVFESGRHTNRPLKSIQGIPGSENRFLIYYMDGACDTFESDMSTDIVRAIREIERQRKQKQTPAMNQLPHLDDSIYHHSPAVALFSDMPQTPLNTTEYLITQSEAHACQMYRQVSLSHIITEPFGSMIGVL</sequence>
<evidence type="ECO:0000313" key="3">
    <source>
        <dbReference type="EMBL" id="PRP82794.1"/>
    </source>
</evidence>
<protein>
    <submittedName>
        <fullName evidence="3">Erythrocyte binding protein</fullName>
    </submittedName>
</protein>
<evidence type="ECO:0000256" key="2">
    <source>
        <dbReference type="SAM" id="MobiDB-lite"/>
    </source>
</evidence>
<proteinExistence type="predicted"/>
<keyword evidence="4" id="KW-1185">Reference proteome</keyword>
<dbReference type="EMBL" id="MDYQ01000095">
    <property type="protein sequence ID" value="PRP82794.1"/>
    <property type="molecule type" value="Genomic_DNA"/>
</dbReference>
<reference evidence="3 4" key="1">
    <citation type="journal article" date="2018" name="Genome Biol. Evol.">
        <title>Multiple Roots of Fruiting Body Formation in Amoebozoa.</title>
        <authorList>
            <person name="Hillmann F."/>
            <person name="Forbes G."/>
            <person name="Novohradska S."/>
            <person name="Ferling I."/>
            <person name="Riege K."/>
            <person name="Groth M."/>
            <person name="Westermann M."/>
            <person name="Marz M."/>
            <person name="Spaller T."/>
            <person name="Winckler T."/>
            <person name="Schaap P."/>
            <person name="Glockner G."/>
        </authorList>
    </citation>
    <scope>NUCLEOTIDE SEQUENCE [LARGE SCALE GENOMIC DNA]</scope>
    <source>
        <strain evidence="3 4">Jena</strain>
    </source>
</reference>
<evidence type="ECO:0000256" key="1">
    <source>
        <dbReference type="SAM" id="Coils"/>
    </source>
</evidence>